<dbReference type="RefSeq" id="WP_012278193.1">
    <property type="nucleotide sequence ID" value="NC_010334.1"/>
</dbReference>
<dbReference type="InterPro" id="IPR009875">
    <property type="entry name" value="PilZ_domain"/>
</dbReference>
<feature type="domain" description="PilZ" evidence="1">
    <location>
        <begin position="144"/>
        <end position="243"/>
    </location>
</feature>
<sequence length="813" mass="92701">MTLDLHKALVEQLKPLLMEPEFSELFEQLTADETNSTRFLLKMELNRLASLCTRNIDLRNKTELECEVFSFAEQQHYLDAPAKESFLQALALYRDEYTLGVYEQVIENHKKRVIKQRQSSQSEPEANSSPFVADGVVLGSYLARSEERMNYSMRINVTQGHQSIDGITVDLSVGGARIRLKAKHNLQASKPIRVKLVELSDEYYHQDLQQGVDYQIVDAEQNQEYCWLRLKRLSGTEALAQMLEKLIHGYKFRYKIDVNDVLVTTKGLGFERHYLPHLPHLPLFFETKASLEGSDEAQLILSHKLLSRDNQTISEYFKDENEICQLSSFLTSARVKQIIDCADDNQHSLFFCFTFTVQGAKFFYSASLAELNSRDLLALFLSFAAAKPSFKMFRVSKQTIDHQQCYKASILPGDEGRYSALTETQLSAFSHVLQLIDVTNPKAAKLYQNWSQVSQNGDNQTSVNALKIFGQKKISQHTAKLISLQFSERRNESRFAFKTSIQLNQGKLSVTASTDDISSRGMKLSVTTPVIFDDAEPVFVSFPKLQPLAGKISLASLPYRLIRTRKNGVTLHLAARVGHTPHVGVEFLNRLIEHNRDKLQKITESNHYGKELADGMKNIIMRKLASVPFYLERTVKSAYISTLGIGTEQNHIANLFASQSDNTLAYDLTPLLNDGKLKRDFILPIRTMKPQHGLTHFEVLVQISRMSQGQIKVRCISEYDLPEYAQQLSFIKRSQNLGEFLALRVYRGATGKPDLNYIRREREYIAIHASHRGKKLEQQLWNIIGVGELLDITQEVRLRFPELLAQPELSTES</sequence>
<dbReference type="eggNOG" id="ENOG502Z80T">
    <property type="taxonomic scope" value="Bacteria"/>
</dbReference>
<dbReference type="EMBL" id="CP000931">
    <property type="protein sequence ID" value="ABZ77668.1"/>
    <property type="molecule type" value="Genomic_DNA"/>
</dbReference>
<dbReference type="Proteomes" id="UP000001317">
    <property type="component" value="Chromosome"/>
</dbReference>
<dbReference type="Gene3D" id="2.40.10.220">
    <property type="entry name" value="predicted glycosyltransferase like domains"/>
    <property type="match status" value="2"/>
</dbReference>
<evidence type="ECO:0000313" key="3">
    <source>
        <dbReference type="Proteomes" id="UP000001317"/>
    </source>
</evidence>
<feature type="domain" description="PilZ" evidence="1">
    <location>
        <begin position="488"/>
        <end position="603"/>
    </location>
</feature>
<dbReference type="GO" id="GO:0035438">
    <property type="term" value="F:cyclic-di-GMP binding"/>
    <property type="evidence" value="ECO:0007669"/>
    <property type="project" value="InterPro"/>
</dbReference>
<evidence type="ECO:0000259" key="1">
    <source>
        <dbReference type="Pfam" id="PF07238"/>
    </source>
</evidence>
<reference evidence="2" key="1">
    <citation type="submission" date="2008-01" db="EMBL/GenBank/DDBJ databases">
        <title>Complete sequence of Shewanella halifaxensis HAW-EB4.</title>
        <authorList>
            <consortium name="US DOE Joint Genome Institute"/>
            <person name="Copeland A."/>
            <person name="Lucas S."/>
            <person name="Lapidus A."/>
            <person name="Glavina del Rio T."/>
            <person name="Dalin E."/>
            <person name="Tice H."/>
            <person name="Bruce D."/>
            <person name="Goodwin L."/>
            <person name="Pitluck S."/>
            <person name="Sims D."/>
            <person name="Brettin T."/>
            <person name="Detter J.C."/>
            <person name="Han C."/>
            <person name="Kuske C.R."/>
            <person name="Schmutz J."/>
            <person name="Larimer F."/>
            <person name="Land M."/>
            <person name="Hauser L."/>
            <person name="Kyrpides N."/>
            <person name="Kim E."/>
            <person name="Zhao J.-S."/>
            <person name="Richardson P."/>
        </authorList>
    </citation>
    <scope>NUCLEOTIDE SEQUENCE [LARGE SCALE GENOMIC DNA]</scope>
    <source>
        <strain evidence="2">HAW-EB4</strain>
    </source>
</reference>
<dbReference type="STRING" id="458817.Shal_3121"/>
<organism evidence="2 3">
    <name type="scientific">Shewanella halifaxensis (strain HAW-EB4)</name>
    <dbReference type="NCBI Taxonomy" id="458817"/>
    <lineage>
        <taxon>Bacteria</taxon>
        <taxon>Pseudomonadati</taxon>
        <taxon>Pseudomonadota</taxon>
        <taxon>Gammaproteobacteria</taxon>
        <taxon>Alteromonadales</taxon>
        <taxon>Shewanellaceae</taxon>
        <taxon>Shewanella</taxon>
    </lineage>
</organism>
<name>B0TQ76_SHEHH</name>
<dbReference type="AlphaFoldDB" id="B0TQ76"/>
<proteinExistence type="predicted"/>
<protein>
    <submittedName>
        <fullName evidence="2">Type IV pilus assembly PilZ</fullName>
    </submittedName>
</protein>
<dbReference type="KEGG" id="shl:Shal_3121"/>
<dbReference type="HOGENOM" id="CLU_017305_0_0_6"/>
<gene>
    <name evidence="2" type="ordered locus">Shal_3121</name>
</gene>
<dbReference type="Pfam" id="PF07238">
    <property type="entry name" value="PilZ"/>
    <property type="match status" value="2"/>
</dbReference>
<dbReference type="OrthoDB" id="6208912at2"/>
<dbReference type="SUPFAM" id="SSF141371">
    <property type="entry name" value="PilZ domain-like"/>
    <property type="match status" value="2"/>
</dbReference>
<evidence type="ECO:0000313" key="2">
    <source>
        <dbReference type="EMBL" id="ABZ77668.1"/>
    </source>
</evidence>
<accession>B0TQ76</accession>
<keyword evidence="3" id="KW-1185">Reference proteome</keyword>
<dbReference type="PROSITE" id="PS50007">
    <property type="entry name" value="PIPLC_X_DOMAIN"/>
    <property type="match status" value="1"/>
</dbReference>